<protein>
    <submittedName>
        <fullName evidence="1">Uncharacterized protein</fullName>
    </submittedName>
</protein>
<name>A0A6C0ASV5_9ZZZZ</name>
<dbReference type="EMBL" id="MN740864">
    <property type="protein sequence ID" value="QHS82989.1"/>
    <property type="molecule type" value="Genomic_DNA"/>
</dbReference>
<sequence length="157" mass="17055">MPLQRATLAERLKQVREGRFARHLEGKAPVCIGTCGSSAVTVARQEELTRRGGMLPLRVPPRHPAVGTLRTNPAAERTFATATVPRLDAHPSYGAPYAVQGCTPCAARRDASSLPAYSGARINPLAMPRRGRRDILRNKAISADSMAFNLPSQFLRL</sequence>
<evidence type="ECO:0000313" key="1">
    <source>
        <dbReference type="EMBL" id="QHS82989.1"/>
    </source>
</evidence>
<accession>A0A6C0ASV5</accession>
<organism evidence="1">
    <name type="scientific">viral metagenome</name>
    <dbReference type="NCBI Taxonomy" id="1070528"/>
    <lineage>
        <taxon>unclassified sequences</taxon>
        <taxon>metagenomes</taxon>
        <taxon>organismal metagenomes</taxon>
    </lineage>
</organism>
<reference evidence="1" key="1">
    <citation type="journal article" date="2020" name="Nature">
        <title>Giant virus diversity and host interactions through global metagenomics.</title>
        <authorList>
            <person name="Schulz F."/>
            <person name="Roux S."/>
            <person name="Paez-Espino D."/>
            <person name="Jungbluth S."/>
            <person name="Walsh D.A."/>
            <person name="Denef V.J."/>
            <person name="McMahon K.D."/>
            <person name="Konstantinidis K.T."/>
            <person name="Eloe-Fadrosh E.A."/>
            <person name="Kyrpides N.C."/>
            <person name="Woyke T."/>
        </authorList>
    </citation>
    <scope>NUCLEOTIDE SEQUENCE</scope>
    <source>
        <strain evidence="1">GVMAG-S-1103017-74</strain>
    </source>
</reference>
<dbReference type="AlphaFoldDB" id="A0A6C0ASV5"/>
<proteinExistence type="predicted"/>